<dbReference type="Pfam" id="PF14903">
    <property type="entry name" value="WG_beta_rep"/>
    <property type="match status" value="3"/>
</dbReference>
<dbReference type="PANTHER" id="PTHR37841:SF1">
    <property type="entry name" value="DUF3298 DOMAIN-CONTAINING PROTEIN"/>
    <property type="match status" value="1"/>
</dbReference>
<reference evidence="2" key="1">
    <citation type="journal article" date="2019" name="Int. J. Syst. Evol. Microbiol.">
        <title>The Global Catalogue of Microorganisms (GCM) 10K type strain sequencing project: providing services to taxonomists for standard genome sequencing and annotation.</title>
        <authorList>
            <consortium name="The Broad Institute Genomics Platform"/>
            <consortium name="The Broad Institute Genome Sequencing Center for Infectious Disease"/>
            <person name="Wu L."/>
            <person name="Ma J."/>
        </authorList>
    </citation>
    <scope>NUCLEOTIDE SEQUENCE [LARGE SCALE GENOMIC DNA]</scope>
    <source>
        <strain evidence="2">JCM 18274</strain>
    </source>
</reference>
<organism evidence="1 2">
    <name type="scientific">Flaviramulus aquimarinus</name>
    <dbReference type="NCBI Taxonomy" id="1170456"/>
    <lineage>
        <taxon>Bacteria</taxon>
        <taxon>Pseudomonadati</taxon>
        <taxon>Bacteroidota</taxon>
        <taxon>Flavobacteriia</taxon>
        <taxon>Flavobacteriales</taxon>
        <taxon>Flavobacteriaceae</taxon>
        <taxon>Flaviramulus</taxon>
    </lineage>
</organism>
<evidence type="ECO:0000313" key="1">
    <source>
        <dbReference type="EMBL" id="GAA4892522.1"/>
    </source>
</evidence>
<dbReference type="PANTHER" id="PTHR37841">
    <property type="entry name" value="GLR2918 PROTEIN"/>
    <property type="match status" value="1"/>
</dbReference>
<evidence type="ECO:0008006" key="3">
    <source>
        <dbReference type="Google" id="ProtNLM"/>
    </source>
</evidence>
<proteinExistence type="predicted"/>
<protein>
    <recommendedName>
        <fullName evidence="3">WG repeat-containing protein</fullName>
    </recommendedName>
</protein>
<dbReference type="Proteomes" id="UP001500433">
    <property type="component" value="Unassembled WGS sequence"/>
</dbReference>
<name>A0ABP9F4G6_9FLAO</name>
<comment type="caution">
    <text evidence="1">The sequence shown here is derived from an EMBL/GenBank/DDBJ whole genome shotgun (WGS) entry which is preliminary data.</text>
</comment>
<sequence>MKKIVITLVLAVCSFQVGFSQEIDQKTLSKISMKMVIIESLNESGDFKKSLNSFDDLFELIGDNESVKIQILYIKTLYGFIKKDMKESKEKGIEEPIRFVIEELINCYYAIDKLNEMNVSQEDLKEIALISYEVDEMFVNSKEERLYNGRIRFSVKSRTTPGISLAKFEINGKYSYINKYGEVVLPPIYDDNSSQGFNEGVAAVILNKEFLIVNEKGDILKNLGKNLFGSPGVCYNGLIAVSANTGGVFINKKGVIVLKSFLLAPGDFTGALAPVQKVIEDRIKTGYIDENGRLVVPYQYDDGDNFYNNIAIVEKNDKYGIINIKGEELVAPKYDEIGIPDFEKYNLLTVEVNGKFGWIDKYGKLIIPIKYSYYGMPRFDDNGRAYVKDNTGYHHINTKGERID</sequence>
<accession>A0ABP9F4G6</accession>
<dbReference type="InterPro" id="IPR032774">
    <property type="entry name" value="WG_beta_rep"/>
</dbReference>
<dbReference type="EMBL" id="BAABJH010000001">
    <property type="protein sequence ID" value="GAA4892522.1"/>
    <property type="molecule type" value="Genomic_DNA"/>
</dbReference>
<keyword evidence="2" id="KW-1185">Reference proteome</keyword>
<dbReference type="RefSeq" id="WP_345273624.1">
    <property type="nucleotide sequence ID" value="NZ_BAABJH010000001.1"/>
</dbReference>
<evidence type="ECO:0000313" key="2">
    <source>
        <dbReference type="Proteomes" id="UP001500433"/>
    </source>
</evidence>
<gene>
    <name evidence="1" type="ORF">GCM10023311_16270</name>
</gene>